<keyword evidence="3" id="KW-1185">Reference proteome</keyword>
<feature type="domain" description="HD-GYP" evidence="1">
    <location>
        <begin position="1"/>
        <end position="149"/>
    </location>
</feature>
<dbReference type="InterPro" id="IPR037522">
    <property type="entry name" value="HD_GYP_dom"/>
</dbReference>
<evidence type="ECO:0000259" key="1">
    <source>
        <dbReference type="PROSITE" id="PS51832"/>
    </source>
</evidence>
<dbReference type="SUPFAM" id="SSF109604">
    <property type="entry name" value="HD-domain/PDEase-like"/>
    <property type="match status" value="1"/>
</dbReference>
<dbReference type="CDD" id="cd00077">
    <property type="entry name" value="HDc"/>
    <property type="match status" value="1"/>
</dbReference>
<sequence>MDLVERAARVHDIGKVLIDSRIISKGGPLDDLEWQEFKRHPVTGAEILSRFPQFALATRYVRHHHERIDGGGYPDRLSGEQIPFGARIIAVADSFDAMTSNRAYRPALPAEKVLAEFQRQSGSQWDDRVVTVLLELIEKEQIVIPRGNRTPEELDRLSNVIPFKLPS</sequence>
<dbReference type="Gene3D" id="1.10.3210.10">
    <property type="entry name" value="Hypothetical protein af1432"/>
    <property type="match status" value="1"/>
</dbReference>
<evidence type="ECO:0000313" key="2">
    <source>
        <dbReference type="EMBL" id="CCF85038.1"/>
    </source>
</evidence>
<dbReference type="AlphaFoldDB" id="I4EK26"/>
<comment type="caution">
    <text evidence="2">The sequence shown here is derived from an EMBL/GenBank/DDBJ whole genome shotgun (WGS) entry which is preliminary data.</text>
</comment>
<accession>I4EK26</accession>
<dbReference type="PROSITE" id="PS51832">
    <property type="entry name" value="HD_GYP"/>
    <property type="match status" value="1"/>
</dbReference>
<reference evidence="2 3" key="1">
    <citation type="journal article" date="2012" name="ISME J.">
        <title>Nitrification expanded: discovery, physiology and genomics of a nitrite-oxidizing bacterium from the phylum Chloroflexi.</title>
        <authorList>
            <person name="Sorokin D.Y."/>
            <person name="Lucker S."/>
            <person name="Vejmelkova D."/>
            <person name="Kostrikina N.A."/>
            <person name="Kleerebezem R."/>
            <person name="Rijpstra W.I."/>
            <person name="Damste J.S."/>
            <person name="Le Paslier D."/>
            <person name="Muyzer G."/>
            <person name="Wagner M."/>
            <person name="van Loosdrecht M.C."/>
            <person name="Daims H."/>
        </authorList>
    </citation>
    <scope>NUCLEOTIDE SEQUENCE [LARGE SCALE GENOMIC DNA]</scope>
    <source>
        <strain evidence="3">none</strain>
    </source>
</reference>
<evidence type="ECO:0000313" key="3">
    <source>
        <dbReference type="Proteomes" id="UP000004221"/>
    </source>
</evidence>
<dbReference type="PANTHER" id="PTHR43155">
    <property type="entry name" value="CYCLIC DI-GMP PHOSPHODIESTERASE PA4108-RELATED"/>
    <property type="match status" value="1"/>
</dbReference>
<dbReference type="InterPro" id="IPR003607">
    <property type="entry name" value="HD/PDEase_dom"/>
</dbReference>
<dbReference type="Proteomes" id="UP000004221">
    <property type="component" value="Unassembled WGS sequence"/>
</dbReference>
<protein>
    <submittedName>
        <fullName evidence="2">Response regulator rpfG</fullName>
    </submittedName>
</protein>
<dbReference type="Pfam" id="PF13487">
    <property type="entry name" value="HD_5"/>
    <property type="match status" value="1"/>
</dbReference>
<proteinExistence type="predicted"/>
<name>I4EK26_9BACT</name>
<organism evidence="2 3">
    <name type="scientific">Nitrolancea hollandica Lb</name>
    <dbReference type="NCBI Taxonomy" id="1129897"/>
    <lineage>
        <taxon>Bacteria</taxon>
        <taxon>Pseudomonadati</taxon>
        <taxon>Thermomicrobiota</taxon>
        <taxon>Thermomicrobia</taxon>
        <taxon>Sphaerobacterales</taxon>
        <taxon>Sphaerobacterineae</taxon>
        <taxon>Sphaerobacteraceae</taxon>
        <taxon>Nitrolancea</taxon>
    </lineage>
</organism>
<dbReference type="EMBL" id="CAGS01000376">
    <property type="protein sequence ID" value="CCF85038.1"/>
    <property type="molecule type" value="Genomic_DNA"/>
</dbReference>
<gene>
    <name evidence="2" type="ORF">NITHO_4370003</name>
</gene>